<keyword evidence="2" id="KW-0662">Pyridine nucleotide biosynthesis</keyword>
<evidence type="ECO:0000256" key="1">
    <source>
        <dbReference type="ARBA" id="ARBA00006336"/>
    </source>
</evidence>
<feature type="domain" description="Isochorismatase-like" evidence="8">
    <location>
        <begin position="4"/>
        <end position="192"/>
    </location>
</feature>
<dbReference type="Proteomes" id="UP000035720">
    <property type="component" value="Unassembled WGS sequence"/>
</dbReference>
<name>A0A077M7B7_9MICO</name>
<reference evidence="9 10" key="1">
    <citation type="journal article" date="2013" name="ISME J.">
        <title>A metabolic model for members of the genus Tetrasphaera involved in enhanced biological phosphorus removal.</title>
        <authorList>
            <person name="Kristiansen R."/>
            <person name="Nguyen H.T.T."/>
            <person name="Saunders A.M."/>
            <person name="Nielsen J.L."/>
            <person name="Wimmer R."/>
            <person name="Le V.Q."/>
            <person name="McIlroy S.J."/>
            <person name="Petrovski S."/>
            <person name="Seviour R.J."/>
            <person name="Calteau A."/>
            <person name="Nielsen K.L."/>
            <person name="Nielsen P.H."/>
        </authorList>
    </citation>
    <scope>NUCLEOTIDE SEQUENCE [LARGE SCALE GENOMIC DNA]</scope>
    <source>
        <strain evidence="9 10">Ben 74</strain>
    </source>
</reference>
<evidence type="ECO:0000256" key="2">
    <source>
        <dbReference type="ARBA" id="ARBA00022642"/>
    </source>
</evidence>
<comment type="pathway">
    <text evidence="5">Cofactor biosynthesis; nicotinate biosynthesis; nicotinate from nicotinamide: step 1/1.</text>
</comment>
<evidence type="ECO:0000256" key="3">
    <source>
        <dbReference type="ARBA" id="ARBA00022723"/>
    </source>
</evidence>
<evidence type="ECO:0000256" key="5">
    <source>
        <dbReference type="ARBA" id="ARBA00037900"/>
    </source>
</evidence>
<organism evidence="9 10">
    <name type="scientific">Nostocoides jenkinsii Ben 74</name>
    <dbReference type="NCBI Taxonomy" id="1193518"/>
    <lineage>
        <taxon>Bacteria</taxon>
        <taxon>Bacillati</taxon>
        <taxon>Actinomycetota</taxon>
        <taxon>Actinomycetes</taxon>
        <taxon>Micrococcales</taxon>
        <taxon>Intrasporangiaceae</taxon>
        <taxon>Nostocoides</taxon>
    </lineage>
</organism>
<proteinExistence type="inferred from homology"/>
<dbReference type="RefSeq" id="WP_048548077.1">
    <property type="nucleotide sequence ID" value="NZ_HF571038.1"/>
</dbReference>
<dbReference type="Gene3D" id="3.40.50.850">
    <property type="entry name" value="Isochorismatase-like"/>
    <property type="match status" value="1"/>
</dbReference>
<dbReference type="AlphaFoldDB" id="A0A077M7B7"/>
<comment type="caution">
    <text evidence="9">The sequence shown here is derived from an EMBL/GenBank/DDBJ whole genome shotgun (WGS) entry which is preliminary data.</text>
</comment>
<evidence type="ECO:0000313" key="10">
    <source>
        <dbReference type="Proteomes" id="UP000035720"/>
    </source>
</evidence>
<dbReference type="PANTHER" id="PTHR11080:SF2">
    <property type="entry name" value="LD05707P"/>
    <property type="match status" value="1"/>
</dbReference>
<dbReference type="GO" id="GO:0008936">
    <property type="term" value="F:nicotinamidase activity"/>
    <property type="evidence" value="ECO:0007669"/>
    <property type="project" value="UniProtKB-EC"/>
</dbReference>
<evidence type="ECO:0000256" key="4">
    <source>
        <dbReference type="ARBA" id="ARBA00022801"/>
    </source>
</evidence>
<dbReference type="InterPro" id="IPR000868">
    <property type="entry name" value="Isochorismatase-like_dom"/>
</dbReference>
<keyword evidence="10" id="KW-1185">Reference proteome</keyword>
<dbReference type="GO" id="GO:0046872">
    <property type="term" value="F:metal ion binding"/>
    <property type="evidence" value="ECO:0007669"/>
    <property type="project" value="UniProtKB-KW"/>
</dbReference>
<dbReference type="Pfam" id="PF00857">
    <property type="entry name" value="Isochorismatase"/>
    <property type="match status" value="1"/>
</dbReference>
<comment type="similarity">
    <text evidence="1">Belongs to the isochorismatase family.</text>
</comment>
<evidence type="ECO:0000259" key="8">
    <source>
        <dbReference type="Pfam" id="PF00857"/>
    </source>
</evidence>
<protein>
    <recommendedName>
        <fullName evidence="6">nicotinamidase</fullName>
        <ecNumber evidence="6">3.5.1.19</ecNumber>
    </recommendedName>
    <alternativeName>
        <fullName evidence="7">Nicotinamide deamidase</fullName>
    </alternativeName>
</protein>
<evidence type="ECO:0000256" key="6">
    <source>
        <dbReference type="ARBA" id="ARBA00039017"/>
    </source>
</evidence>
<dbReference type="PANTHER" id="PTHR11080">
    <property type="entry name" value="PYRAZINAMIDASE/NICOTINAMIDASE"/>
    <property type="match status" value="1"/>
</dbReference>
<keyword evidence="4 9" id="KW-0378">Hydrolase</keyword>
<dbReference type="EC" id="3.5.1.19" evidence="6"/>
<dbReference type="SUPFAM" id="SSF52499">
    <property type="entry name" value="Isochorismatase-like hydrolases"/>
    <property type="match status" value="1"/>
</dbReference>
<dbReference type="InterPro" id="IPR052347">
    <property type="entry name" value="Isochorismatase_Nicotinamidase"/>
</dbReference>
<dbReference type="InterPro" id="IPR036380">
    <property type="entry name" value="Isochorismatase-like_sf"/>
</dbReference>
<keyword evidence="3" id="KW-0479">Metal-binding</keyword>
<sequence>MSRALLIVDIQPDFCEGGSLPVTGGNAVAAAVARYVDEAGADYALIATSQDWHNPDSTNGGHFAAEPDYRTTWPAHCVAGTPGAELHSDLAEALTKATTTVVGVHKGQDAPAYSAFEGTASDGRALAQLLTDAGVTEVDVVGIATDHCVRATALDALAAGLDTTLLAGLHAGVAADTTDAALTELADAGADVGRPLAPATA</sequence>
<dbReference type="OrthoDB" id="9791276at2"/>
<dbReference type="EMBL" id="CAJC01000021">
    <property type="protein sequence ID" value="CCI51700.1"/>
    <property type="molecule type" value="Genomic_DNA"/>
</dbReference>
<evidence type="ECO:0000313" key="9">
    <source>
        <dbReference type="EMBL" id="CCI51700.1"/>
    </source>
</evidence>
<evidence type="ECO:0000256" key="7">
    <source>
        <dbReference type="ARBA" id="ARBA00043224"/>
    </source>
</evidence>
<gene>
    <name evidence="9" type="primary">pncA</name>
    <name evidence="9" type="ORF">BN13_1170004</name>
</gene>
<accession>A0A077M7B7</accession>
<dbReference type="GO" id="GO:0019363">
    <property type="term" value="P:pyridine nucleotide biosynthetic process"/>
    <property type="evidence" value="ECO:0007669"/>
    <property type="project" value="UniProtKB-KW"/>
</dbReference>
<dbReference type="STRING" id="1193518.BN13_1170004"/>